<evidence type="ECO:0000256" key="13">
    <source>
        <dbReference type="ARBA" id="ARBA00040098"/>
    </source>
</evidence>
<evidence type="ECO:0000256" key="9">
    <source>
        <dbReference type="ARBA" id="ARBA00022989"/>
    </source>
</evidence>
<dbReference type="PROSITE" id="PS00022">
    <property type="entry name" value="EGF_1"/>
    <property type="match status" value="1"/>
</dbReference>
<keyword evidence="10" id="KW-0339">Growth factor</keyword>
<evidence type="ECO:0000256" key="1">
    <source>
        <dbReference type="ARBA" id="ARBA00004239"/>
    </source>
</evidence>
<dbReference type="GO" id="GO:0008284">
    <property type="term" value="P:positive regulation of cell population proliferation"/>
    <property type="evidence" value="ECO:0007669"/>
    <property type="project" value="TreeGrafter"/>
</dbReference>
<keyword evidence="8" id="KW-0732">Signal</keyword>
<name>A0A6P8FK69_CLUHA</name>
<evidence type="ECO:0000256" key="10">
    <source>
        <dbReference type="ARBA" id="ARBA00023030"/>
    </source>
</evidence>
<proteinExistence type="predicted"/>
<evidence type="ECO:0000313" key="17">
    <source>
        <dbReference type="Proteomes" id="UP000515152"/>
    </source>
</evidence>
<dbReference type="InterPro" id="IPR000742">
    <property type="entry name" value="EGF"/>
</dbReference>
<evidence type="ECO:0000256" key="8">
    <source>
        <dbReference type="ARBA" id="ARBA00022729"/>
    </source>
</evidence>
<dbReference type="GO" id="GO:0007173">
    <property type="term" value="P:epidermal growth factor receptor signaling pathway"/>
    <property type="evidence" value="ECO:0007669"/>
    <property type="project" value="TreeGrafter"/>
</dbReference>
<keyword evidence="6" id="KW-0358">Heparin-binding</keyword>
<comment type="caution">
    <text evidence="14">Lacks conserved residue(s) required for the propagation of feature annotation.</text>
</comment>
<evidence type="ECO:0000256" key="3">
    <source>
        <dbReference type="ARBA" id="ARBA00022475"/>
    </source>
</evidence>
<evidence type="ECO:0000256" key="6">
    <source>
        <dbReference type="ARBA" id="ARBA00022674"/>
    </source>
</evidence>
<dbReference type="GO" id="GO:0005615">
    <property type="term" value="C:extracellular space"/>
    <property type="evidence" value="ECO:0007669"/>
    <property type="project" value="TreeGrafter"/>
</dbReference>
<keyword evidence="4" id="KW-0964">Secreted</keyword>
<feature type="domain" description="EGF-like" evidence="16">
    <location>
        <begin position="98"/>
        <end position="138"/>
    </location>
</feature>
<evidence type="ECO:0000256" key="11">
    <source>
        <dbReference type="ARBA" id="ARBA00023136"/>
    </source>
</evidence>
<protein>
    <recommendedName>
        <fullName evidence="13">Proheparin-binding EGF-like growth factor</fullName>
    </recommendedName>
</protein>
<reference evidence="18" key="1">
    <citation type="submission" date="2025-08" db="UniProtKB">
        <authorList>
            <consortium name="RefSeq"/>
        </authorList>
    </citation>
    <scope>IDENTIFICATION</scope>
</reference>
<comment type="subcellular location">
    <subcellularLocation>
        <location evidence="2">Cell membrane</location>
        <topology evidence="2">Single-pass type I membrane protein</topology>
    </subcellularLocation>
    <subcellularLocation>
        <location evidence="1">Secreted</location>
        <location evidence="1">Extracellular space</location>
    </subcellularLocation>
</comment>
<dbReference type="AlphaFoldDB" id="A0A6P8FK69"/>
<keyword evidence="9 15" id="KW-1133">Transmembrane helix</keyword>
<dbReference type="CTD" id="407664"/>
<keyword evidence="11 15" id="KW-0472">Membrane</keyword>
<sequence>MFHFKIVFRRQSFKTRIGFDSMFFYILVFFRLCSCASIDLHEGDTPRSVGTYSSGSDRRTTLGVEMYRSEGYETETDYRAVPTAHTVEMRTTDRTNYLSNPCLDTDKNLCIYGTCQYHWELNETYCKCQPGFSGMRCHHIIMEMTKQTHGYDLTTVLPIIAVALSILCLAVFSLLLVIRHQKKHKHDAECEEKIPLEVTPVHHL</sequence>
<dbReference type="KEGG" id="char:116221587"/>
<evidence type="ECO:0000256" key="15">
    <source>
        <dbReference type="SAM" id="Phobius"/>
    </source>
</evidence>
<evidence type="ECO:0000256" key="14">
    <source>
        <dbReference type="PROSITE-ProRule" id="PRU00076"/>
    </source>
</evidence>
<dbReference type="PANTHER" id="PTHR10740:SF4">
    <property type="entry name" value="PROHEPARIN-BINDING EGF-LIKE GROWTH FACTOR"/>
    <property type="match status" value="1"/>
</dbReference>
<dbReference type="GO" id="GO:0008083">
    <property type="term" value="F:growth factor activity"/>
    <property type="evidence" value="ECO:0007669"/>
    <property type="project" value="UniProtKB-KW"/>
</dbReference>
<dbReference type="RefSeq" id="XP_031428663.1">
    <property type="nucleotide sequence ID" value="XM_031572803.2"/>
</dbReference>
<dbReference type="PROSITE" id="PS01186">
    <property type="entry name" value="EGF_2"/>
    <property type="match status" value="1"/>
</dbReference>
<dbReference type="PANTHER" id="PTHR10740">
    <property type="entry name" value="TRANSFORMING GROWTH FACTOR ALPHA"/>
    <property type="match status" value="1"/>
</dbReference>
<feature type="transmembrane region" description="Helical" evidence="15">
    <location>
        <begin position="156"/>
        <end position="178"/>
    </location>
</feature>
<evidence type="ECO:0000256" key="7">
    <source>
        <dbReference type="ARBA" id="ARBA00022692"/>
    </source>
</evidence>
<keyword evidence="17" id="KW-1185">Reference proteome</keyword>
<evidence type="ECO:0000256" key="5">
    <source>
        <dbReference type="ARBA" id="ARBA00022536"/>
    </source>
</evidence>
<dbReference type="OrthoDB" id="8780145at2759"/>
<keyword evidence="7 15" id="KW-0812">Transmembrane</keyword>
<evidence type="ECO:0000313" key="18">
    <source>
        <dbReference type="RefSeq" id="XP_031428663.1"/>
    </source>
</evidence>
<gene>
    <name evidence="18" type="primary">hbegfb</name>
</gene>
<keyword evidence="3" id="KW-1003">Cell membrane</keyword>
<dbReference type="Gene3D" id="2.10.25.10">
    <property type="entry name" value="Laminin"/>
    <property type="match status" value="1"/>
</dbReference>
<dbReference type="Proteomes" id="UP000515152">
    <property type="component" value="Chromosome 8"/>
</dbReference>
<evidence type="ECO:0000256" key="4">
    <source>
        <dbReference type="ARBA" id="ARBA00022525"/>
    </source>
</evidence>
<feature type="disulfide bond" evidence="14">
    <location>
        <begin position="128"/>
        <end position="137"/>
    </location>
</feature>
<keyword evidence="5 14" id="KW-0245">EGF-like domain</keyword>
<keyword evidence="12 14" id="KW-1015">Disulfide bond</keyword>
<dbReference type="GO" id="GO:0008201">
    <property type="term" value="F:heparin binding"/>
    <property type="evidence" value="ECO:0007669"/>
    <property type="project" value="UniProtKB-KW"/>
</dbReference>
<dbReference type="PROSITE" id="PS50026">
    <property type="entry name" value="EGF_3"/>
    <property type="match status" value="1"/>
</dbReference>
<dbReference type="SUPFAM" id="SSF57196">
    <property type="entry name" value="EGF/Laminin"/>
    <property type="match status" value="1"/>
</dbReference>
<dbReference type="GO" id="GO:0005154">
    <property type="term" value="F:epidermal growth factor receptor binding"/>
    <property type="evidence" value="ECO:0007669"/>
    <property type="project" value="TreeGrafter"/>
</dbReference>
<dbReference type="GeneID" id="116221587"/>
<evidence type="ECO:0000259" key="16">
    <source>
        <dbReference type="PROSITE" id="PS50026"/>
    </source>
</evidence>
<organism evidence="17 18">
    <name type="scientific">Clupea harengus</name>
    <name type="common">Atlantic herring</name>
    <dbReference type="NCBI Taxonomy" id="7950"/>
    <lineage>
        <taxon>Eukaryota</taxon>
        <taxon>Metazoa</taxon>
        <taxon>Chordata</taxon>
        <taxon>Craniata</taxon>
        <taxon>Vertebrata</taxon>
        <taxon>Euteleostomi</taxon>
        <taxon>Actinopterygii</taxon>
        <taxon>Neopterygii</taxon>
        <taxon>Teleostei</taxon>
        <taxon>Clupei</taxon>
        <taxon>Clupeiformes</taxon>
        <taxon>Clupeoidei</taxon>
        <taxon>Clupeidae</taxon>
        <taxon>Clupea</taxon>
    </lineage>
</organism>
<evidence type="ECO:0000256" key="12">
    <source>
        <dbReference type="ARBA" id="ARBA00023157"/>
    </source>
</evidence>
<dbReference type="GO" id="GO:0005886">
    <property type="term" value="C:plasma membrane"/>
    <property type="evidence" value="ECO:0007669"/>
    <property type="project" value="UniProtKB-SubCell"/>
</dbReference>
<evidence type="ECO:0000256" key="2">
    <source>
        <dbReference type="ARBA" id="ARBA00004251"/>
    </source>
</evidence>
<accession>A0A6P8FK69</accession>